<dbReference type="RefSeq" id="WP_087739165.1">
    <property type="nucleotide sequence ID" value="NZ_CYGY02000083.1"/>
</dbReference>
<gene>
    <name evidence="1" type="ORF">BN2476_830039</name>
</gene>
<dbReference type="AlphaFoldDB" id="A0A1N7SSY1"/>
<accession>A0A1N7SSY1</accession>
<dbReference type="EMBL" id="CYGY02000083">
    <property type="protein sequence ID" value="SIT50468.1"/>
    <property type="molecule type" value="Genomic_DNA"/>
</dbReference>
<keyword evidence="2" id="KW-1185">Reference proteome</keyword>
<evidence type="ECO:0000313" key="2">
    <source>
        <dbReference type="Proteomes" id="UP000195569"/>
    </source>
</evidence>
<sequence>MTVETAISLSEDQKTVAKKKIVDLSQAVGTLHRYIEEGRPIDVEFAKTVACVTEYKLSDLCKTLGIETFGTKEREERHAKLRAANLEIHELQTQLGKTLSPEATQEAIKNIAAHLNKWWNLDGFGYVHDLEFGQYGVCHGRFSCSLHGTFRLIDSDTPVSDKENKATWIDSLRERGFELIKDGREWAILDCDTSRKAIIDLFAERIPSAKVVKFDNYNRTRAGDFVLSNAEVYIYKLSEILALPIPAEEAQ</sequence>
<protein>
    <submittedName>
        <fullName evidence="1">Uncharacterized protein</fullName>
    </submittedName>
</protein>
<reference evidence="1" key="1">
    <citation type="submission" date="2016-12" db="EMBL/GenBank/DDBJ databases">
        <authorList>
            <person name="Moulin L."/>
        </authorList>
    </citation>
    <scope>NUCLEOTIDE SEQUENCE [LARGE SCALE GENOMIC DNA]</scope>
    <source>
        <strain evidence="1">STM 7183</strain>
    </source>
</reference>
<evidence type="ECO:0000313" key="1">
    <source>
        <dbReference type="EMBL" id="SIT50468.1"/>
    </source>
</evidence>
<dbReference type="Proteomes" id="UP000195569">
    <property type="component" value="Unassembled WGS sequence"/>
</dbReference>
<dbReference type="OrthoDB" id="8956658at2"/>
<organism evidence="1 2">
    <name type="scientific">Paraburkholderia piptadeniae</name>
    <dbReference type="NCBI Taxonomy" id="1701573"/>
    <lineage>
        <taxon>Bacteria</taxon>
        <taxon>Pseudomonadati</taxon>
        <taxon>Pseudomonadota</taxon>
        <taxon>Betaproteobacteria</taxon>
        <taxon>Burkholderiales</taxon>
        <taxon>Burkholderiaceae</taxon>
        <taxon>Paraburkholderia</taxon>
    </lineage>
</organism>
<comment type="caution">
    <text evidence="1">The sequence shown here is derived from an EMBL/GenBank/DDBJ whole genome shotgun (WGS) entry which is preliminary data.</text>
</comment>
<proteinExistence type="predicted"/>
<name>A0A1N7SSY1_9BURK</name>